<dbReference type="Pfam" id="PF03073">
    <property type="entry name" value="TspO_MBR"/>
    <property type="match status" value="1"/>
</dbReference>
<feature type="transmembrane region" description="Helical" evidence="6">
    <location>
        <begin position="26"/>
        <end position="51"/>
    </location>
</feature>
<dbReference type="PANTHER" id="PTHR10057">
    <property type="entry name" value="PERIPHERAL-TYPE BENZODIAZEPINE RECEPTOR"/>
    <property type="match status" value="1"/>
</dbReference>
<protein>
    <submittedName>
        <fullName evidence="8">Translocator protein isoform X1</fullName>
    </submittedName>
</protein>
<dbReference type="AlphaFoldDB" id="A0A6J1WJ68"/>
<dbReference type="RefSeq" id="XP_026754175.1">
    <property type="nucleotide sequence ID" value="XM_026898374.3"/>
</dbReference>
<dbReference type="CDD" id="cd15904">
    <property type="entry name" value="TSPO_MBR"/>
    <property type="match status" value="1"/>
</dbReference>
<evidence type="ECO:0000256" key="4">
    <source>
        <dbReference type="ARBA" id="ARBA00022989"/>
    </source>
</evidence>
<dbReference type="InParanoid" id="A0A6J1WJ68"/>
<feature type="transmembrane region" description="Helical" evidence="6">
    <location>
        <begin position="103"/>
        <end position="120"/>
    </location>
</feature>
<feature type="transmembrane region" description="Helical" evidence="6">
    <location>
        <begin position="160"/>
        <end position="180"/>
    </location>
</feature>
<evidence type="ECO:0000256" key="6">
    <source>
        <dbReference type="SAM" id="Phobius"/>
    </source>
</evidence>
<feature type="transmembrane region" description="Helical" evidence="6">
    <location>
        <begin position="132"/>
        <end position="154"/>
    </location>
</feature>
<evidence type="ECO:0000256" key="2">
    <source>
        <dbReference type="ARBA" id="ARBA00007524"/>
    </source>
</evidence>
<comment type="similarity">
    <text evidence="2">Belongs to the TspO/BZRP family.</text>
</comment>
<evidence type="ECO:0000256" key="1">
    <source>
        <dbReference type="ARBA" id="ARBA00004141"/>
    </source>
</evidence>
<accession>A0A6J1WJ68</accession>
<comment type="subcellular location">
    <subcellularLocation>
        <location evidence="1">Membrane</location>
        <topology evidence="1">Multi-pass membrane protein</topology>
    </subcellularLocation>
</comment>
<dbReference type="InterPro" id="IPR038330">
    <property type="entry name" value="TspO/MBR-related_sf"/>
</dbReference>
<reference evidence="8" key="1">
    <citation type="submission" date="2025-08" db="UniProtKB">
        <authorList>
            <consortium name="RefSeq"/>
        </authorList>
    </citation>
    <scope>IDENTIFICATION</scope>
    <source>
        <tissue evidence="8">Whole larvae</tissue>
    </source>
</reference>
<proteinExistence type="inferred from homology"/>
<sequence>MENNNDTTTTTAGTLDNASQFIMTNWSALGSIILPNVGGFASGIYFAGQICKGQDKAWYDNLKKPSWIAPKYAFAPAWTVLYSSIGYASYLVWEECADEPERAIVPLSLYGGQLLLNWAWTPIFFGLKDLKLAFIEISVLSGAATATAISFAYVNRTAGLLLVPYLAWLGYATSLSYYVWKNNPQVKEIKDDEKTK</sequence>
<evidence type="ECO:0000313" key="7">
    <source>
        <dbReference type="Proteomes" id="UP001652740"/>
    </source>
</evidence>
<dbReference type="KEGG" id="gmw:113514319"/>
<dbReference type="PANTHER" id="PTHR10057:SF0">
    <property type="entry name" value="TRANSLOCATOR PROTEIN"/>
    <property type="match status" value="1"/>
</dbReference>
<dbReference type="FunFam" id="1.20.1260.100:FF:000001">
    <property type="entry name" value="translocator protein 2"/>
    <property type="match status" value="1"/>
</dbReference>
<dbReference type="GO" id="GO:0005741">
    <property type="term" value="C:mitochondrial outer membrane"/>
    <property type="evidence" value="ECO:0007669"/>
    <property type="project" value="TreeGrafter"/>
</dbReference>
<dbReference type="GeneID" id="113514319"/>
<evidence type="ECO:0000256" key="3">
    <source>
        <dbReference type="ARBA" id="ARBA00022692"/>
    </source>
</evidence>
<keyword evidence="7" id="KW-1185">Reference proteome</keyword>
<organism evidence="7 8">
    <name type="scientific">Galleria mellonella</name>
    <name type="common">Greater wax moth</name>
    <dbReference type="NCBI Taxonomy" id="7137"/>
    <lineage>
        <taxon>Eukaryota</taxon>
        <taxon>Metazoa</taxon>
        <taxon>Ecdysozoa</taxon>
        <taxon>Arthropoda</taxon>
        <taxon>Hexapoda</taxon>
        <taxon>Insecta</taxon>
        <taxon>Pterygota</taxon>
        <taxon>Neoptera</taxon>
        <taxon>Endopterygota</taxon>
        <taxon>Lepidoptera</taxon>
        <taxon>Glossata</taxon>
        <taxon>Ditrysia</taxon>
        <taxon>Pyraloidea</taxon>
        <taxon>Pyralidae</taxon>
        <taxon>Galleriinae</taxon>
        <taxon>Galleria</taxon>
    </lineage>
</organism>
<name>A0A6J1WJ68_GALME</name>
<keyword evidence="5 6" id="KW-0472">Membrane</keyword>
<dbReference type="GO" id="GO:0033013">
    <property type="term" value="P:tetrapyrrole metabolic process"/>
    <property type="evidence" value="ECO:0007669"/>
    <property type="project" value="UniProtKB-ARBA"/>
</dbReference>
<evidence type="ECO:0000256" key="5">
    <source>
        <dbReference type="ARBA" id="ARBA00023136"/>
    </source>
</evidence>
<dbReference type="Gene3D" id="1.20.1260.100">
    <property type="entry name" value="TspO/MBR protein"/>
    <property type="match status" value="1"/>
</dbReference>
<dbReference type="FunCoup" id="A0A6J1WJ68">
    <property type="interactions" value="221"/>
</dbReference>
<gene>
    <name evidence="8" type="primary">LOC113514319</name>
</gene>
<dbReference type="OrthoDB" id="8841220at2759"/>
<keyword evidence="3 6" id="KW-0812">Transmembrane</keyword>
<keyword evidence="4 6" id="KW-1133">Transmembrane helix</keyword>
<dbReference type="Proteomes" id="UP001652740">
    <property type="component" value="Unplaced"/>
</dbReference>
<dbReference type="InterPro" id="IPR004307">
    <property type="entry name" value="TspO_MBR"/>
</dbReference>
<evidence type="ECO:0000313" key="8">
    <source>
        <dbReference type="RefSeq" id="XP_026754175.1"/>
    </source>
</evidence>
<feature type="transmembrane region" description="Helical" evidence="6">
    <location>
        <begin position="72"/>
        <end position="91"/>
    </location>
</feature>